<keyword evidence="3" id="KW-0238">DNA-binding</keyword>
<evidence type="ECO:0000313" key="5">
    <source>
        <dbReference type="EMBL" id="RIY40464.1"/>
    </source>
</evidence>
<evidence type="ECO:0000256" key="2">
    <source>
        <dbReference type="ARBA" id="ARBA00022747"/>
    </source>
</evidence>
<dbReference type="InterPro" id="IPR052021">
    <property type="entry name" value="Type-I_RS_S_subunit"/>
</dbReference>
<dbReference type="Pfam" id="PF01420">
    <property type="entry name" value="Methylase_S"/>
    <property type="match status" value="2"/>
</dbReference>
<dbReference type="RefSeq" id="WP_119530032.1">
    <property type="nucleotide sequence ID" value="NZ_JBHSSP010000021.1"/>
</dbReference>
<accession>A0A3A1YVI0</accession>
<dbReference type="PANTHER" id="PTHR30408:SF12">
    <property type="entry name" value="TYPE I RESTRICTION ENZYME MJAVIII SPECIFICITY SUBUNIT"/>
    <property type="match status" value="1"/>
</dbReference>
<dbReference type="InterPro" id="IPR000055">
    <property type="entry name" value="Restrct_endonuc_typeI_TRD"/>
</dbReference>
<dbReference type="SUPFAM" id="SSF116734">
    <property type="entry name" value="DNA methylase specificity domain"/>
    <property type="match status" value="2"/>
</dbReference>
<comment type="caution">
    <text evidence="5">The sequence shown here is derived from an EMBL/GenBank/DDBJ whole genome shotgun (WGS) entry which is preliminary data.</text>
</comment>
<protein>
    <recommendedName>
        <fullName evidence="4">Type I restriction modification DNA specificity domain-containing protein</fullName>
    </recommendedName>
</protein>
<feature type="domain" description="Type I restriction modification DNA specificity" evidence="4">
    <location>
        <begin position="58"/>
        <end position="202"/>
    </location>
</feature>
<dbReference type="PANTHER" id="PTHR30408">
    <property type="entry name" value="TYPE-1 RESTRICTION ENZYME ECOKI SPECIFICITY PROTEIN"/>
    <property type="match status" value="1"/>
</dbReference>
<organism evidence="5 6">
    <name type="scientific">Psittacicella hinzii</name>
    <dbReference type="NCBI Taxonomy" id="2028575"/>
    <lineage>
        <taxon>Bacteria</taxon>
        <taxon>Pseudomonadati</taxon>
        <taxon>Pseudomonadota</taxon>
        <taxon>Gammaproteobacteria</taxon>
        <taxon>Pasteurellales</taxon>
        <taxon>Psittacicellaceae</taxon>
        <taxon>Psittacicella</taxon>
    </lineage>
</organism>
<keyword evidence="2" id="KW-0680">Restriction system</keyword>
<sequence>MKNLQNPIAQDELATQFMQQLAKHPAFQEQRYFVRLQDIMAAHRFVVIPSEHLQTPQENKQQSLVPVYKISYFTQQDPKACSYVTLDYYQRKLAHRKPLPNAVIITAVGTVGHVLRYNPEPDNKHIYYSSNFIYFDNDEKYIINDFLYYYLRTINWSKQAVVKGQGTALNSLYARDLYDIRIPLIAKQHQQEIVNLLRCFEQVDQEAAKLHAANKVRFTQTLRTIFALLQNQSLGKQTIPADIAQLVNPKQQYEAIPLQQIGAGHRFNAINRSHMVTEIPRGLSVDDYVPFYNLSDFSGIGASERRAPQYYIAKQIFVSSLKKSVYPRAGSILLSASGTIGKPIIKLACDEYFSNHFIWVDNNEKIISNQFLYYFYLSKERWETIGASATIRQIYIKRHLLPLQVPLISLAQQAKITNYLSLLEQTVTASQEYVDCVLRRSHNLAYNIFYFLLTDAQDAYEQLIAKDLQAKQIFKQTQNCPLDFAFEQIKS</sequence>
<dbReference type="GO" id="GO:0003677">
    <property type="term" value="F:DNA binding"/>
    <property type="evidence" value="ECO:0007669"/>
    <property type="project" value="UniProtKB-KW"/>
</dbReference>
<evidence type="ECO:0000256" key="1">
    <source>
        <dbReference type="ARBA" id="ARBA00010923"/>
    </source>
</evidence>
<dbReference type="Gene3D" id="3.90.220.20">
    <property type="entry name" value="DNA methylase specificity domains"/>
    <property type="match status" value="2"/>
</dbReference>
<dbReference type="AlphaFoldDB" id="A0A3A1YVI0"/>
<dbReference type="GO" id="GO:0009307">
    <property type="term" value="P:DNA restriction-modification system"/>
    <property type="evidence" value="ECO:0007669"/>
    <property type="project" value="UniProtKB-KW"/>
</dbReference>
<dbReference type="Gene3D" id="1.10.287.1120">
    <property type="entry name" value="Bipartite methylase S protein"/>
    <property type="match status" value="1"/>
</dbReference>
<dbReference type="InterPro" id="IPR044946">
    <property type="entry name" value="Restrct_endonuc_typeI_TRD_sf"/>
</dbReference>
<evidence type="ECO:0000256" key="3">
    <source>
        <dbReference type="ARBA" id="ARBA00023125"/>
    </source>
</evidence>
<name>A0A3A1YVI0_9GAMM</name>
<evidence type="ECO:0000259" key="4">
    <source>
        <dbReference type="Pfam" id="PF01420"/>
    </source>
</evidence>
<comment type="similarity">
    <text evidence="1">Belongs to the type-I restriction system S methylase family.</text>
</comment>
<gene>
    <name evidence="5" type="ORF">CKF58_00490</name>
</gene>
<reference evidence="5 6" key="1">
    <citation type="submission" date="2017-08" db="EMBL/GenBank/DDBJ databases">
        <title>Reclassification of Bisgaard taxon 37 and 44.</title>
        <authorList>
            <person name="Christensen H."/>
        </authorList>
    </citation>
    <scope>NUCLEOTIDE SEQUENCE [LARGE SCALE GENOMIC DNA]</scope>
    <source>
        <strain evidence="5 6">111</strain>
    </source>
</reference>
<evidence type="ECO:0000313" key="6">
    <source>
        <dbReference type="Proteomes" id="UP000265916"/>
    </source>
</evidence>
<keyword evidence="6" id="KW-1185">Reference proteome</keyword>
<dbReference type="EMBL" id="NRJG01000007">
    <property type="protein sequence ID" value="RIY40464.1"/>
    <property type="molecule type" value="Genomic_DNA"/>
</dbReference>
<dbReference type="OrthoDB" id="9798929at2"/>
<proteinExistence type="inferred from homology"/>
<dbReference type="Proteomes" id="UP000265916">
    <property type="component" value="Unassembled WGS sequence"/>
</dbReference>
<feature type="domain" description="Type I restriction modification DNA specificity" evidence="4">
    <location>
        <begin position="289"/>
        <end position="427"/>
    </location>
</feature>